<reference evidence="2 3" key="1">
    <citation type="journal article" date="2023" name="Plants (Basel)">
        <title>Bridging the Gap: Combining Genomics and Transcriptomics Approaches to Understand Stylosanthes scabra, an Orphan Legume from the Brazilian Caatinga.</title>
        <authorList>
            <person name="Ferreira-Neto J.R.C."/>
            <person name="da Silva M.D."/>
            <person name="Binneck E."/>
            <person name="de Melo N.F."/>
            <person name="da Silva R.H."/>
            <person name="de Melo A.L.T.M."/>
            <person name="Pandolfi V."/>
            <person name="Bustamante F.O."/>
            <person name="Brasileiro-Vidal A.C."/>
            <person name="Benko-Iseppon A.M."/>
        </authorList>
    </citation>
    <scope>NUCLEOTIDE SEQUENCE [LARGE SCALE GENOMIC DNA]</scope>
    <source>
        <tissue evidence="2">Leaves</tissue>
    </source>
</reference>
<sequence>MASLISSVGHFCCIRKALLAHHLRNRITVSSCHGRRPSNDSNHSQEGTRKDMDGGKLKNNSLVKLRLLSLLNGFERFGRRRAKQNLSPEQKGGDWKDLVLMSLSFAVYVYISQKLVCAYFVWTTMPKQLW</sequence>
<feature type="compositionally biased region" description="Basic and acidic residues" evidence="1">
    <location>
        <begin position="46"/>
        <end position="56"/>
    </location>
</feature>
<dbReference type="Proteomes" id="UP001341840">
    <property type="component" value="Unassembled WGS sequence"/>
</dbReference>
<evidence type="ECO:0000313" key="2">
    <source>
        <dbReference type="EMBL" id="MED6187591.1"/>
    </source>
</evidence>
<evidence type="ECO:0000313" key="3">
    <source>
        <dbReference type="Proteomes" id="UP001341840"/>
    </source>
</evidence>
<comment type="caution">
    <text evidence="2">The sequence shown here is derived from an EMBL/GenBank/DDBJ whole genome shotgun (WGS) entry which is preliminary data.</text>
</comment>
<organism evidence="2 3">
    <name type="scientific">Stylosanthes scabra</name>
    <dbReference type="NCBI Taxonomy" id="79078"/>
    <lineage>
        <taxon>Eukaryota</taxon>
        <taxon>Viridiplantae</taxon>
        <taxon>Streptophyta</taxon>
        <taxon>Embryophyta</taxon>
        <taxon>Tracheophyta</taxon>
        <taxon>Spermatophyta</taxon>
        <taxon>Magnoliopsida</taxon>
        <taxon>eudicotyledons</taxon>
        <taxon>Gunneridae</taxon>
        <taxon>Pentapetalae</taxon>
        <taxon>rosids</taxon>
        <taxon>fabids</taxon>
        <taxon>Fabales</taxon>
        <taxon>Fabaceae</taxon>
        <taxon>Papilionoideae</taxon>
        <taxon>50 kb inversion clade</taxon>
        <taxon>dalbergioids sensu lato</taxon>
        <taxon>Dalbergieae</taxon>
        <taxon>Pterocarpus clade</taxon>
        <taxon>Stylosanthes</taxon>
    </lineage>
</organism>
<name>A0ABU6WNZ3_9FABA</name>
<evidence type="ECO:0000256" key="1">
    <source>
        <dbReference type="SAM" id="MobiDB-lite"/>
    </source>
</evidence>
<feature type="region of interest" description="Disordered" evidence="1">
    <location>
        <begin position="31"/>
        <end position="56"/>
    </location>
</feature>
<protein>
    <submittedName>
        <fullName evidence="2">Uncharacterized protein</fullName>
    </submittedName>
</protein>
<keyword evidence="3" id="KW-1185">Reference proteome</keyword>
<proteinExistence type="predicted"/>
<dbReference type="EMBL" id="JASCZI010182303">
    <property type="protein sequence ID" value="MED6187591.1"/>
    <property type="molecule type" value="Genomic_DNA"/>
</dbReference>
<accession>A0ABU6WNZ3</accession>
<gene>
    <name evidence="2" type="ORF">PIB30_077896</name>
</gene>